<dbReference type="Proteomes" id="UP001082703">
    <property type="component" value="Unassembled WGS sequence"/>
</dbReference>
<evidence type="ECO:0000313" key="2">
    <source>
        <dbReference type="Proteomes" id="UP001082703"/>
    </source>
</evidence>
<reference evidence="1 2" key="1">
    <citation type="submission" date="2022-11" db="EMBL/GenBank/DDBJ databases">
        <authorList>
            <person name="Caiyu Z."/>
        </authorList>
    </citation>
    <scope>NUCLEOTIDE SEQUENCE [LARGE SCALE GENOMIC DNA]</scope>
    <source>
        <strain evidence="1 2">YR-4</strain>
    </source>
</reference>
<protein>
    <submittedName>
        <fullName evidence="1">DUF1667 domain-containing protein</fullName>
    </submittedName>
</protein>
<evidence type="ECO:0000313" key="1">
    <source>
        <dbReference type="EMBL" id="MCY1713854.1"/>
    </source>
</evidence>
<dbReference type="EMBL" id="JAPOHA010000005">
    <property type="protein sequence ID" value="MCY1713854.1"/>
    <property type="molecule type" value="Genomic_DNA"/>
</dbReference>
<dbReference type="Gene3D" id="3.10.530.10">
    <property type="entry name" value="CPE0013-like"/>
    <property type="match status" value="1"/>
</dbReference>
<dbReference type="SUPFAM" id="SSF160148">
    <property type="entry name" value="CPE0013-like"/>
    <property type="match status" value="1"/>
</dbReference>
<sequence length="117" mass="12813">MIKEITCIGCPMGCRITAELDGDKILSIEGYTCNIGKKYAQEELTVPTRMVTALMHVYGADQPLSVKTSKPIEKSKIFDCLKEISGKSVMRPVHIGEVVIKNVCGTPVDIIATRDVE</sequence>
<dbReference type="PANTHER" id="PTHR39450">
    <property type="entry name" value="MOLYBDOPTERIN OXIDOREDUCTASE, 4FE-4S CLUSTER-BINDING SUBUNIT"/>
    <property type="match status" value="1"/>
</dbReference>
<comment type="caution">
    <text evidence="1">The sequence shown here is derived from an EMBL/GenBank/DDBJ whole genome shotgun (WGS) entry which is preliminary data.</text>
</comment>
<accession>A0ABT4BSI7</accession>
<dbReference type="SUPFAM" id="SSF53706">
    <property type="entry name" value="Formate dehydrogenase/DMSO reductase, domains 1-3"/>
    <property type="match status" value="1"/>
</dbReference>
<dbReference type="Pfam" id="PF07892">
    <property type="entry name" value="DUF1667"/>
    <property type="match status" value="1"/>
</dbReference>
<dbReference type="InterPro" id="IPR036593">
    <property type="entry name" value="CPE0013-like_sf"/>
</dbReference>
<dbReference type="PANTHER" id="PTHR39450:SF1">
    <property type="entry name" value="DUF1667 DOMAIN-CONTAINING PROTEIN"/>
    <property type="match status" value="1"/>
</dbReference>
<dbReference type="RefSeq" id="WP_268057898.1">
    <property type="nucleotide sequence ID" value="NZ_JAPOHA010000005.1"/>
</dbReference>
<proteinExistence type="predicted"/>
<gene>
    <name evidence="1" type="ORF">OUY18_06260</name>
</gene>
<organism evidence="1 2">
    <name type="scientific">Caproiciproducens galactitolivorans</name>
    <dbReference type="NCBI Taxonomy" id="642589"/>
    <lineage>
        <taxon>Bacteria</taxon>
        <taxon>Bacillati</taxon>
        <taxon>Bacillota</taxon>
        <taxon>Clostridia</taxon>
        <taxon>Eubacteriales</taxon>
        <taxon>Acutalibacteraceae</taxon>
        <taxon>Caproiciproducens</taxon>
    </lineage>
</organism>
<keyword evidence="2" id="KW-1185">Reference proteome</keyword>
<dbReference type="InterPro" id="IPR012460">
    <property type="entry name" value="DUF1667"/>
</dbReference>
<name>A0ABT4BSI7_9FIRM</name>